<protein>
    <submittedName>
        <fullName evidence="11">Phosphoethanolamine transferase EptA</fullName>
    </submittedName>
</protein>
<dbReference type="Proteomes" id="UP000016570">
    <property type="component" value="Unassembled WGS sequence"/>
</dbReference>
<dbReference type="NCBIfam" id="NF028537">
    <property type="entry name" value="P_eth_NH2_trans"/>
    <property type="match status" value="1"/>
</dbReference>
<proteinExistence type="predicted"/>
<dbReference type="GO" id="GO:0009244">
    <property type="term" value="P:lipopolysaccharide core region biosynthetic process"/>
    <property type="evidence" value="ECO:0007669"/>
    <property type="project" value="TreeGrafter"/>
</dbReference>
<dbReference type="InterPro" id="IPR017850">
    <property type="entry name" value="Alkaline_phosphatase_core_sf"/>
</dbReference>
<gene>
    <name evidence="11" type="primary">eptA</name>
    <name evidence="11" type="ORF">VPR01S_19_00960</name>
</gene>
<reference evidence="11 12" key="1">
    <citation type="submission" date="2013-09" db="EMBL/GenBank/DDBJ databases">
        <title>Whole genome shotgun sequence of Vibrio proteolyticus NBRC 13287.</title>
        <authorList>
            <person name="Isaki S."/>
            <person name="Hosoyama A."/>
            <person name="Numata M."/>
            <person name="Hashimoto M."/>
            <person name="Hosoyama Y."/>
            <person name="Tsuchikane K."/>
            <person name="Noguchi M."/>
            <person name="Hirakata S."/>
            <person name="Ichikawa N."/>
            <person name="Ohji S."/>
            <person name="Yamazoe A."/>
            <person name="Fujita N."/>
        </authorList>
    </citation>
    <scope>NUCLEOTIDE SEQUENCE [LARGE SCALE GENOMIC DNA]</scope>
    <source>
        <strain evidence="11 12">NBRC 13287</strain>
    </source>
</reference>
<feature type="domain" description="Sulfatase N-terminal" evidence="9">
    <location>
        <begin position="241"/>
        <end position="531"/>
    </location>
</feature>
<dbReference type="GO" id="GO:0005886">
    <property type="term" value="C:plasma membrane"/>
    <property type="evidence" value="ECO:0007669"/>
    <property type="project" value="UniProtKB-SubCell"/>
</dbReference>
<dbReference type="eggNOG" id="COG2194">
    <property type="taxonomic scope" value="Bacteria"/>
</dbReference>
<feature type="transmembrane region" description="Helical" evidence="8">
    <location>
        <begin position="78"/>
        <end position="100"/>
    </location>
</feature>
<evidence type="ECO:0000256" key="6">
    <source>
        <dbReference type="ARBA" id="ARBA00022989"/>
    </source>
</evidence>
<feature type="domain" description="Phosphoethanolamine transferase N-terminal" evidence="10">
    <location>
        <begin position="59"/>
        <end position="209"/>
    </location>
</feature>
<dbReference type="EMBL" id="BATJ01000019">
    <property type="protein sequence ID" value="GAD68814.1"/>
    <property type="molecule type" value="Genomic_DNA"/>
</dbReference>
<feature type="transmembrane region" description="Helical" evidence="8">
    <location>
        <begin position="154"/>
        <end position="176"/>
    </location>
</feature>
<evidence type="ECO:0000256" key="1">
    <source>
        <dbReference type="ARBA" id="ARBA00004429"/>
    </source>
</evidence>
<feature type="transmembrane region" description="Helical" evidence="8">
    <location>
        <begin position="45"/>
        <end position="66"/>
    </location>
</feature>
<dbReference type="Pfam" id="PF00884">
    <property type="entry name" value="Sulfatase"/>
    <property type="match status" value="1"/>
</dbReference>
<keyword evidence="2" id="KW-1003">Cell membrane</keyword>
<comment type="caution">
    <text evidence="11">The sequence shown here is derived from an EMBL/GenBank/DDBJ whole genome shotgun (WGS) entry which is preliminary data.</text>
</comment>
<evidence type="ECO:0000313" key="11">
    <source>
        <dbReference type="EMBL" id="GAD68814.1"/>
    </source>
</evidence>
<dbReference type="InterPro" id="IPR058130">
    <property type="entry name" value="PEA_transf_C"/>
</dbReference>
<dbReference type="PANTHER" id="PTHR30443:SF0">
    <property type="entry name" value="PHOSPHOETHANOLAMINE TRANSFERASE EPTA"/>
    <property type="match status" value="1"/>
</dbReference>
<dbReference type="GO" id="GO:0016776">
    <property type="term" value="F:phosphotransferase activity, phosphate group as acceptor"/>
    <property type="evidence" value="ECO:0007669"/>
    <property type="project" value="TreeGrafter"/>
</dbReference>
<dbReference type="InterPro" id="IPR012549">
    <property type="entry name" value="EptA-like_N"/>
</dbReference>
<evidence type="ECO:0000256" key="3">
    <source>
        <dbReference type="ARBA" id="ARBA00022519"/>
    </source>
</evidence>
<evidence type="ECO:0000256" key="5">
    <source>
        <dbReference type="ARBA" id="ARBA00022692"/>
    </source>
</evidence>
<sequence>MKPQCFSQTGVSYVSFTLWLALFFTLVVNLPVYKELYQVLSQLEAVDPGFVVSVPVFFAAVLNLLFNVFSWPRIAKPFFIALVLVSALVSYAEFNYGSVFDQEMITNIIETDTTEAGSYLSVYSVVWTLLMGVLPALIIYNVKLKQERTVAKLVLKKGASMLVSLLVVAAVAGVFYQDYVSVGRNNKYLVRLIIPTQWVHATNSYIKETYFTTPQPYQQIGLDAKQTPQALQQAEVKPTLLVLVVGETARAQNYPENGYARDTTPFTRELDIVKFEDVASCGTATAISVPCMFSALNRQTFNRQQADNQDNLLDLLQRAQVSVLWKENDGGDKKVAKNVNKIVVDRKRQDAQCQNGSCYDTALLEQFDDNVAAMKGNRVLVLHLMGSHGPTYFRRYPESMSEYQPECAQADIENCSVDEIVNTYDNTLRYTDYVLKKTINKLSSLQERYNTALVYISDHGESLGENGLFLHGMPYSLAPDYQKRVPMWVWMSPGFQQSKHVNYDCLKQEATRKNTYSQDNLFHSVLGVMDVHTQEYQSALDVFRTCRRS</sequence>
<dbReference type="CDD" id="cd16017">
    <property type="entry name" value="LptA"/>
    <property type="match status" value="1"/>
</dbReference>
<keyword evidence="4 11" id="KW-0808">Transferase</keyword>
<dbReference type="STRING" id="1219065.VPR01S_19_00960"/>
<dbReference type="InterPro" id="IPR000917">
    <property type="entry name" value="Sulfatase_N"/>
</dbReference>
<dbReference type="RefSeq" id="WP_021706782.1">
    <property type="nucleotide sequence ID" value="NZ_BATJ01000019.1"/>
</dbReference>
<evidence type="ECO:0000259" key="9">
    <source>
        <dbReference type="Pfam" id="PF00884"/>
    </source>
</evidence>
<organism evidence="11 12">
    <name type="scientific">Vibrio proteolyticus NBRC 13287</name>
    <dbReference type="NCBI Taxonomy" id="1219065"/>
    <lineage>
        <taxon>Bacteria</taxon>
        <taxon>Pseudomonadati</taxon>
        <taxon>Pseudomonadota</taxon>
        <taxon>Gammaproteobacteria</taxon>
        <taxon>Vibrionales</taxon>
        <taxon>Vibrionaceae</taxon>
        <taxon>Vibrio</taxon>
    </lineage>
</organism>
<keyword evidence="5 8" id="KW-0812">Transmembrane</keyword>
<dbReference type="SUPFAM" id="SSF53649">
    <property type="entry name" value="Alkaline phosphatase-like"/>
    <property type="match status" value="1"/>
</dbReference>
<evidence type="ECO:0000256" key="8">
    <source>
        <dbReference type="SAM" id="Phobius"/>
    </source>
</evidence>
<dbReference type="PANTHER" id="PTHR30443">
    <property type="entry name" value="INNER MEMBRANE PROTEIN"/>
    <property type="match status" value="1"/>
</dbReference>
<dbReference type="InterPro" id="IPR040423">
    <property type="entry name" value="PEA_transferase"/>
</dbReference>
<feature type="transmembrane region" description="Helical" evidence="8">
    <location>
        <begin position="120"/>
        <end position="142"/>
    </location>
</feature>
<evidence type="ECO:0000313" key="12">
    <source>
        <dbReference type="Proteomes" id="UP000016570"/>
    </source>
</evidence>
<evidence type="ECO:0000256" key="2">
    <source>
        <dbReference type="ARBA" id="ARBA00022475"/>
    </source>
</evidence>
<keyword evidence="6 8" id="KW-1133">Transmembrane helix</keyword>
<dbReference type="Pfam" id="PF08019">
    <property type="entry name" value="EptA_B_N"/>
    <property type="match status" value="1"/>
</dbReference>
<keyword evidence="7 8" id="KW-0472">Membrane</keyword>
<comment type="subcellular location">
    <subcellularLocation>
        <location evidence="1">Cell inner membrane</location>
        <topology evidence="1">Multi-pass membrane protein</topology>
    </subcellularLocation>
</comment>
<evidence type="ECO:0000256" key="4">
    <source>
        <dbReference type="ARBA" id="ARBA00022679"/>
    </source>
</evidence>
<keyword evidence="12" id="KW-1185">Reference proteome</keyword>
<dbReference type="Gene3D" id="3.40.720.10">
    <property type="entry name" value="Alkaline Phosphatase, subunit A"/>
    <property type="match status" value="1"/>
</dbReference>
<evidence type="ECO:0000259" key="10">
    <source>
        <dbReference type="Pfam" id="PF08019"/>
    </source>
</evidence>
<evidence type="ECO:0000256" key="7">
    <source>
        <dbReference type="ARBA" id="ARBA00023136"/>
    </source>
</evidence>
<keyword evidence="3" id="KW-0997">Cell inner membrane</keyword>
<name>U3BGN5_VIBPR</name>
<feature type="transmembrane region" description="Helical" evidence="8">
    <location>
        <begin position="12"/>
        <end position="33"/>
    </location>
</feature>
<dbReference type="AlphaFoldDB" id="U3BGN5"/>
<accession>U3BGN5</accession>